<dbReference type="EMBL" id="MZNU01000236">
    <property type="protein sequence ID" value="OWP02363.1"/>
    <property type="molecule type" value="Genomic_DNA"/>
</dbReference>
<accession>A0A218Z4B5</accession>
<dbReference type="OrthoDB" id="9984533at2759"/>
<dbReference type="InParanoid" id="A0A218Z4B5"/>
<proteinExistence type="predicted"/>
<dbReference type="STRING" id="503106.A0A218Z4B5"/>
<name>A0A218Z4B5_9HELO</name>
<evidence type="ECO:0000313" key="1">
    <source>
        <dbReference type="EMBL" id="OWP02363.1"/>
    </source>
</evidence>
<evidence type="ECO:0000313" key="2">
    <source>
        <dbReference type="Proteomes" id="UP000242519"/>
    </source>
</evidence>
<protein>
    <submittedName>
        <fullName evidence="1">Uncharacterized protein</fullName>
    </submittedName>
</protein>
<sequence length="446" mass="49098">MSLLWDLPSLDGPQDWFQLYQKLRRHCFAMTPRTIENEEDGGVEGMRVVEARDQSPVLGSANRRRVWETCEQFAEFCAERLPKDREDSGRAVAKEILEGSRGLGTSIVGSPVETGAEHISVYLLSGWEDLERDMDVRFHFEKGAGRLCGIERLGERTFGKRGDGQGVLVKRGTWITGLELHIGGADDPRKGARVGVAGIRLLFQDGSDHQVGARDGDKRLLAASEGTLMTGLIGELADSYLSLCLPHTPRTRTDALKSGYIQRLGLLQCSRDRKPQADAEPFSPTDGIIAMATSPSAVPTLQRDLRRSSIPPAHTHAADYLTGYPHHPSPLHPTLQSILAALLVNRVPSWTPARNYDTIPMRAIIFGDTPSALSQIIGFSSDAQLRSFAIHFADGTERRIGPDDTNEWGRKLITNESRVCFFGATQKNAHRIYDATPTAFVAGIYA</sequence>
<dbReference type="Proteomes" id="UP000242519">
    <property type="component" value="Unassembled WGS sequence"/>
</dbReference>
<organism evidence="1 2">
    <name type="scientific">Diplocarpon coronariae</name>
    <dbReference type="NCBI Taxonomy" id="2795749"/>
    <lineage>
        <taxon>Eukaryota</taxon>
        <taxon>Fungi</taxon>
        <taxon>Dikarya</taxon>
        <taxon>Ascomycota</taxon>
        <taxon>Pezizomycotina</taxon>
        <taxon>Leotiomycetes</taxon>
        <taxon>Helotiales</taxon>
        <taxon>Drepanopezizaceae</taxon>
        <taxon>Diplocarpon</taxon>
    </lineage>
</organism>
<reference evidence="1 2" key="1">
    <citation type="submission" date="2017-04" db="EMBL/GenBank/DDBJ databases">
        <title>Draft genome sequence of Marssonina coronaria NL1: causal agent of apple blotch.</title>
        <authorList>
            <person name="Cheng Q."/>
        </authorList>
    </citation>
    <scope>NUCLEOTIDE SEQUENCE [LARGE SCALE GENOMIC DNA]</scope>
    <source>
        <strain evidence="1 2">NL1</strain>
    </source>
</reference>
<comment type="caution">
    <text evidence="1">The sequence shown here is derived from an EMBL/GenBank/DDBJ whole genome shotgun (WGS) entry which is preliminary data.</text>
</comment>
<keyword evidence="2" id="KW-1185">Reference proteome</keyword>
<dbReference type="AlphaFoldDB" id="A0A218Z4B5"/>
<gene>
    <name evidence="1" type="ORF">B2J93_3151</name>
</gene>